<dbReference type="PANTHER" id="PTHR14139:SF3">
    <property type="entry name" value="CALSYNTENIN-2"/>
    <property type="match status" value="1"/>
</dbReference>
<evidence type="ECO:0000256" key="19">
    <source>
        <dbReference type="ARBA" id="ARBA00035015"/>
    </source>
</evidence>
<dbReference type="CDD" id="cd11304">
    <property type="entry name" value="Cadherin_repeat"/>
    <property type="match status" value="2"/>
</dbReference>
<evidence type="ECO:0000256" key="7">
    <source>
        <dbReference type="ARBA" id="ARBA00022737"/>
    </source>
</evidence>
<evidence type="ECO:0000256" key="10">
    <source>
        <dbReference type="ARBA" id="ARBA00022889"/>
    </source>
</evidence>
<keyword evidence="7" id="KW-0677">Repeat</keyword>
<dbReference type="GO" id="GO:0007156">
    <property type="term" value="P:homophilic cell adhesion via plasma membrane adhesion molecules"/>
    <property type="evidence" value="ECO:0007669"/>
    <property type="project" value="InterPro"/>
</dbReference>
<evidence type="ECO:0000313" key="26">
    <source>
        <dbReference type="EMBL" id="KAK7881912.1"/>
    </source>
</evidence>
<dbReference type="Gene3D" id="2.60.40.60">
    <property type="entry name" value="Cadherins"/>
    <property type="match status" value="2"/>
</dbReference>
<dbReference type="GO" id="GO:0050806">
    <property type="term" value="P:positive regulation of synaptic transmission"/>
    <property type="evidence" value="ECO:0007669"/>
    <property type="project" value="TreeGrafter"/>
</dbReference>
<evidence type="ECO:0000256" key="17">
    <source>
        <dbReference type="ARBA" id="ARBA00023273"/>
    </source>
</evidence>
<dbReference type="CDD" id="cd01650">
    <property type="entry name" value="RT_nLTR_like"/>
    <property type="match status" value="1"/>
</dbReference>
<dbReference type="InterPro" id="IPR002126">
    <property type="entry name" value="Cadherin-like_dom"/>
</dbReference>
<feature type="compositionally biased region" description="Acidic residues" evidence="22">
    <location>
        <begin position="1578"/>
        <end position="1614"/>
    </location>
</feature>
<evidence type="ECO:0000256" key="5">
    <source>
        <dbReference type="ARBA" id="ARBA00022692"/>
    </source>
</evidence>
<dbReference type="GO" id="GO:0045211">
    <property type="term" value="C:postsynaptic membrane"/>
    <property type="evidence" value="ECO:0007669"/>
    <property type="project" value="UniProtKB-SubCell"/>
</dbReference>
<feature type="compositionally biased region" description="Basic and acidic residues" evidence="22">
    <location>
        <begin position="1625"/>
        <end position="1634"/>
    </location>
</feature>
<evidence type="ECO:0000256" key="21">
    <source>
        <dbReference type="PROSITE-ProRule" id="PRU00043"/>
    </source>
</evidence>
<keyword evidence="6" id="KW-0732">Signal</keyword>
<dbReference type="GO" id="GO:0051965">
    <property type="term" value="P:positive regulation of synapse assembly"/>
    <property type="evidence" value="ECO:0007669"/>
    <property type="project" value="TreeGrafter"/>
</dbReference>
<feature type="region of interest" description="Disordered" evidence="22">
    <location>
        <begin position="1563"/>
        <end position="1634"/>
    </location>
</feature>
<keyword evidence="27" id="KW-1185">Reference proteome</keyword>
<feature type="domain" description="Cadherin" evidence="24">
    <location>
        <begin position="838"/>
        <end position="938"/>
    </location>
</feature>
<evidence type="ECO:0000256" key="8">
    <source>
        <dbReference type="ARBA" id="ARBA00022824"/>
    </source>
</evidence>
<evidence type="ECO:0000256" key="3">
    <source>
        <dbReference type="ARBA" id="ARBA00004614"/>
    </source>
</evidence>
<dbReference type="SUPFAM" id="SSF56672">
    <property type="entry name" value="DNA/RNA polymerases"/>
    <property type="match status" value="1"/>
</dbReference>
<evidence type="ECO:0000256" key="18">
    <source>
        <dbReference type="ARBA" id="ARBA00035006"/>
    </source>
</evidence>
<dbReference type="PRINTS" id="PR00205">
    <property type="entry name" value="CADHERIN"/>
</dbReference>
<evidence type="ECO:0000256" key="14">
    <source>
        <dbReference type="ARBA" id="ARBA00023136"/>
    </source>
</evidence>
<comment type="caution">
    <text evidence="26">The sequence shown here is derived from an EMBL/GenBank/DDBJ whole genome shotgun (WGS) entry which is preliminary data.</text>
</comment>
<evidence type="ECO:0000313" key="27">
    <source>
        <dbReference type="Proteomes" id="UP001460270"/>
    </source>
</evidence>
<accession>A0AAW0MXJ3</accession>
<dbReference type="GO" id="GO:0005789">
    <property type="term" value="C:endoplasmic reticulum membrane"/>
    <property type="evidence" value="ECO:0007669"/>
    <property type="project" value="UniProtKB-SubCell"/>
</dbReference>
<keyword evidence="9 21" id="KW-0106">Calcium</keyword>
<evidence type="ECO:0000256" key="9">
    <source>
        <dbReference type="ARBA" id="ARBA00022837"/>
    </source>
</evidence>
<dbReference type="InterPro" id="IPR015919">
    <property type="entry name" value="Cadherin-like_sf"/>
</dbReference>
<evidence type="ECO:0000256" key="16">
    <source>
        <dbReference type="ARBA" id="ARBA00023257"/>
    </source>
</evidence>
<sequence>MIDFVVVSSDLRPRVLDTRVKRGAELSTDHHLVVSWIRWQRRKLDRPGRPKRIVRVCWERLAEPSVRRVFNSHLRESFSQLPGETEDIESEWTMFSASIVNAAARSCGRKVSGASRGGNPRTGGGARNTPDTVERYRQAKRTAACAVAEAKTRSWEEFGEAMEEDHRSASKKFWQTVRRLRREKQFSTNTIYSAGGELLTSTGDVVGRWKEYFEGLLNPTTTSSDEEAETEDSGEDSSITQAEVTEVVDKLLGGKAPGVDEIRPEYLKSLDVVGLSWLTRLCNIAWQTGTVPLDWQTGVVVPLFKKGDRRVCSNYRGITLLSLPGKVYSRVLERRIRPMVEPRIQEEQCGFRPGRGTLDQLYTLHRVLEGSWEFAQPVHMCFVDLEKAFDRVPRGVLWGVLREYGVRGPLLRAVRSLYDRSRSCVRIAGSKSDLFPVHVGLRQGCPLSPVLFIVFMDRISRRSQGPEGVQFGDHRISSLLFADDVVLMASSNQDLQHALGRFAAECEAAEMKISSSKSEAMVLDRKKVPCPLQVGGESLLQVEEFKYLGVLFTSEGRMEREIDRRIGAASAVMRSLYRTVVVKKELSRKAKLSIYRSIYVPTLTYGHELWVMTERTRSRIQAVEMSFLRRVAGRSLRDRVRSSVTREELGVEPLLLHVERSQLRWLGHLFRMPPGRLPGEVFRACPTGRRPRGRPRTRWRDYVSRLAWERLGIPQESWRKCVGIGKSGPPCSDCCLRDPTPDEAEENGWMDINNREICAFTIHGAEAPFEAVVLNGTSGEGQLRARGLVDCEQQKEYTFIIQAHDCGSGPGGTEIKKSHKAVVHIQVNDVNEFAPVFRELQYHAAVTEGKIYDSILQVEATDQDCSPQYSQICNYQISTSNTPFAIDRNGNIRNTEKLSFDRQQQYEIQVTAWDCGQKRALHTVPVHIEVKPVCKPGWQGWSKRVDYEPGTGSKQLFPKMHLETCGGPLSSVRTTVELQTSHIGKGCDRETYSEKSLQKLCGASSGSTDLLPAPSGATNWTFSLVTDSGRDSDLIFRFDGRQAAKVPDWVVPQNLTDQFTIATWMKHGPSPGLRAEKETLLCNSDKTEMNRHHYSLYVHNCRLVFLLRRDFSRADSFRPAEFHWKLEQICDKEWHYYVLNVEFPVPYLVTDDWPIHPSQIDMQLTVGACWQGGEVTKPRFTQYFRGSLSGLTIRPGRIETQKVISCLQACKEGLDIHSLESLDKSIKSVSVVAAVPFNPAQSIVVMEGEDLDHMNTALRKVSYINSRQFPTAGIRRLHISTSVQCFGEDTCISIPDIDAVVMVLQPSEPRITITGVERLSWPASDLQAPGGIALFQDLHIISTVKRTDGSTQHHTVRRPEVLEEIIHNLDYCDLLVLGEELRAEQESLQLQRSFLTGKHLDATNSTSGMSIYGVDSMSNYEQVIREVRYFNLQPSHVTERRFRLTCSELNGRYTSNEFTLEVSVLHSSHAAAAEAHVSHVVAPPQYMQLVHHPSIIHDLLPSHSSGVPSAATVVIVLCIAALVVVVVIGIYRIHITHQQDVRLSDSSKDSDMTWDSAELNITVNPMENLEGPQGAAEDATEENEEEEDDEEEDEEDEDDDITSGESDDSEEDADVQLPTAHNKNKNWDKTVHSF</sequence>
<feature type="domain" description="Cadherin" evidence="24">
    <location>
        <begin position="760"/>
        <end position="837"/>
    </location>
</feature>
<dbReference type="InterPro" id="IPR000477">
    <property type="entry name" value="RT_dom"/>
</dbReference>
<dbReference type="Pfam" id="PF19699">
    <property type="entry name" value="CLSTN_C"/>
    <property type="match status" value="1"/>
</dbReference>
<dbReference type="SMART" id="SM00112">
    <property type="entry name" value="CA"/>
    <property type="match status" value="2"/>
</dbReference>
<dbReference type="Pfam" id="PF00078">
    <property type="entry name" value="RVT_1"/>
    <property type="match status" value="1"/>
</dbReference>
<dbReference type="InterPro" id="IPR045588">
    <property type="entry name" value="CLSTN_C"/>
</dbReference>
<keyword evidence="8" id="KW-0256">Endoplasmic reticulum</keyword>
<keyword evidence="16" id="KW-0628">Postsynaptic cell membrane</keyword>
<dbReference type="PROSITE" id="PS50268">
    <property type="entry name" value="CADHERIN_2"/>
    <property type="match status" value="2"/>
</dbReference>
<evidence type="ECO:0000256" key="12">
    <source>
        <dbReference type="ARBA" id="ARBA00023018"/>
    </source>
</evidence>
<dbReference type="FunFam" id="2.60.120.200:FF:000029">
    <property type="entry name" value="Calsyntenin 2"/>
    <property type="match status" value="1"/>
</dbReference>
<feature type="compositionally biased region" description="Acidic residues" evidence="22">
    <location>
        <begin position="224"/>
        <end position="235"/>
    </location>
</feature>
<gene>
    <name evidence="26" type="ORF">WMY93_028086</name>
</gene>
<keyword evidence="10" id="KW-0130">Cell adhesion</keyword>
<keyword evidence="12" id="KW-0770">Synapse</keyword>
<evidence type="ECO:0000256" key="2">
    <source>
        <dbReference type="ARBA" id="ARBA00004279"/>
    </source>
</evidence>
<dbReference type="SUPFAM" id="SSF49899">
    <property type="entry name" value="Concanavalin A-like lectins/glucanases"/>
    <property type="match status" value="1"/>
</dbReference>
<evidence type="ECO:0000256" key="6">
    <source>
        <dbReference type="ARBA" id="ARBA00022729"/>
    </source>
</evidence>
<evidence type="ECO:0000256" key="13">
    <source>
        <dbReference type="ARBA" id="ARBA00023034"/>
    </source>
</evidence>
<evidence type="ECO:0000256" key="1">
    <source>
        <dbReference type="ARBA" id="ARBA00004115"/>
    </source>
</evidence>
<comment type="similarity">
    <text evidence="19">Belongs to the calsyntenin family.</text>
</comment>
<dbReference type="PANTHER" id="PTHR14139">
    <property type="entry name" value="CALSYNTENIN"/>
    <property type="match status" value="1"/>
</dbReference>
<evidence type="ECO:0000259" key="24">
    <source>
        <dbReference type="PROSITE" id="PS50268"/>
    </source>
</evidence>
<feature type="transmembrane region" description="Helical" evidence="23">
    <location>
        <begin position="1510"/>
        <end position="1533"/>
    </location>
</feature>
<reference evidence="27" key="1">
    <citation type="submission" date="2024-04" db="EMBL/GenBank/DDBJ databases">
        <title>Salinicola lusitanus LLJ914,a marine bacterium isolated from the Okinawa Trough.</title>
        <authorList>
            <person name="Li J."/>
        </authorList>
    </citation>
    <scope>NUCLEOTIDE SEQUENCE [LARGE SCALE GENOMIC DNA]</scope>
</reference>
<feature type="domain" description="Reverse transcriptase" evidence="25">
    <location>
        <begin position="284"/>
        <end position="552"/>
    </location>
</feature>
<evidence type="ECO:0000256" key="23">
    <source>
        <dbReference type="SAM" id="Phobius"/>
    </source>
</evidence>
<name>A0AAW0MXJ3_9GOBI</name>
<evidence type="ECO:0000256" key="11">
    <source>
        <dbReference type="ARBA" id="ARBA00022989"/>
    </source>
</evidence>
<evidence type="ECO:0000256" key="4">
    <source>
        <dbReference type="ARBA" id="ARBA00022475"/>
    </source>
</evidence>
<dbReference type="FunFam" id="2.60.40.60:FF:000062">
    <property type="entry name" value="Calsyntenin 3"/>
    <property type="match status" value="1"/>
</dbReference>
<keyword evidence="14 23" id="KW-0472">Membrane</keyword>
<protein>
    <recommendedName>
        <fullName evidence="20">Calsyntenin-2</fullName>
    </recommendedName>
</protein>
<keyword evidence="15" id="KW-0325">Glycoprotein</keyword>
<dbReference type="GO" id="GO:0009986">
    <property type="term" value="C:cell surface"/>
    <property type="evidence" value="ECO:0007669"/>
    <property type="project" value="TreeGrafter"/>
</dbReference>
<evidence type="ECO:0000256" key="22">
    <source>
        <dbReference type="SAM" id="MobiDB-lite"/>
    </source>
</evidence>
<dbReference type="SUPFAM" id="SSF49313">
    <property type="entry name" value="Cadherin-like"/>
    <property type="match status" value="2"/>
</dbReference>
<dbReference type="Proteomes" id="UP001460270">
    <property type="component" value="Unassembled WGS sequence"/>
</dbReference>
<dbReference type="GO" id="GO:0030425">
    <property type="term" value="C:dendrite"/>
    <property type="evidence" value="ECO:0007669"/>
    <property type="project" value="UniProtKB-SubCell"/>
</dbReference>
<organism evidence="26 27">
    <name type="scientific">Mugilogobius chulae</name>
    <name type="common">yellowstripe goby</name>
    <dbReference type="NCBI Taxonomy" id="88201"/>
    <lineage>
        <taxon>Eukaryota</taxon>
        <taxon>Metazoa</taxon>
        <taxon>Chordata</taxon>
        <taxon>Craniata</taxon>
        <taxon>Vertebrata</taxon>
        <taxon>Euteleostomi</taxon>
        <taxon>Actinopterygii</taxon>
        <taxon>Neopterygii</taxon>
        <taxon>Teleostei</taxon>
        <taxon>Neoteleostei</taxon>
        <taxon>Acanthomorphata</taxon>
        <taxon>Gobiaria</taxon>
        <taxon>Gobiiformes</taxon>
        <taxon>Gobioidei</taxon>
        <taxon>Gobiidae</taxon>
        <taxon>Gobionellinae</taxon>
        <taxon>Mugilogobius</taxon>
    </lineage>
</organism>
<proteinExistence type="inferred from homology"/>
<dbReference type="Gene3D" id="2.60.120.200">
    <property type="match status" value="1"/>
</dbReference>
<comment type="subcellular location">
    <subcellularLocation>
        <location evidence="2">Cell projection</location>
        <location evidence="2">Dendrite</location>
    </subcellularLocation>
    <subcellularLocation>
        <location evidence="1">Endoplasmic reticulum membrane</location>
        <topology evidence="1">Single-pass type I membrane protein</topology>
    </subcellularLocation>
    <subcellularLocation>
        <location evidence="3">Golgi apparatus membrane</location>
        <topology evidence="3">Single-pass type I membrane protein</topology>
    </subcellularLocation>
    <subcellularLocation>
        <location evidence="18">Postsynaptic cell membrane</location>
        <topology evidence="18">Single-pass type I membrane protein</topology>
    </subcellularLocation>
</comment>
<keyword evidence="4" id="KW-1003">Cell membrane</keyword>
<dbReference type="FunFam" id="2.60.40.60:FF:000025">
    <property type="entry name" value="Calsyntenin 1"/>
    <property type="match status" value="1"/>
</dbReference>
<keyword evidence="11 23" id="KW-1133">Transmembrane helix</keyword>
<keyword evidence="5 23" id="KW-0812">Transmembrane</keyword>
<evidence type="ECO:0000256" key="20">
    <source>
        <dbReference type="ARBA" id="ARBA00069677"/>
    </source>
</evidence>
<dbReference type="GO" id="GO:0005509">
    <property type="term" value="F:calcium ion binding"/>
    <property type="evidence" value="ECO:0007669"/>
    <property type="project" value="UniProtKB-UniRule"/>
</dbReference>
<dbReference type="PROSITE" id="PS50878">
    <property type="entry name" value="RT_POL"/>
    <property type="match status" value="1"/>
</dbReference>
<dbReference type="Pfam" id="PF00028">
    <property type="entry name" value="Cadherin"/>
    <property type="match status" value="1"/>
</dbReference>
<dbReference type="EMBL" id="JBBPFD010000021">
    <property type="protein sequence ID" value="KAK7881912.1"/>
    <property type="molecule type" value="Genomic_DNA"/>
</dbReference>
<keyword evidence="13" id="KW-0333">Golgi apparatus</keyword>
<evidence type="ECO:0000259" key="25">
    <source>
        <dbReference type="PROSITE" id="PS50878"/>
    </source>
</evidence>
<dbReference type="InterPro" id="IPR043502">
    <property type="entry name" value="DNA/RNA_pol_sf"/>
</dbReference>
<keyword evidence="17" id="KW-0966">Cell projection</keyword>
<feature type="region of interest" description="Disordered" evidence="22">
    <location>
        <begin position="218"/>
        <end position="238"/>
    </location>
</feature>
<feature type="region of interest" description="Disordered" evidence="22">
    <location>
        <begin position="110"/>
        <end position="132"/>
    </location>
</feature>
<dbReference type="InterPro" id="IPR013320">
    <property type="entry name" value="ConA-like_dom_sf"/>
</dbReference>
<dbReference type="GO" id="GO:0000139">
    <property type="term" value="C:Golgi membrane"/>
    <property type="evidence" value="ECO:0007669"/>
    <property type="project" value="UniProtKB-SubCell"/>
</dbReference>
<evidence type="ECO:0000256" key="15">
    <source>
        <dbReference type="ARBA" id="ARBA00023180"/>
    </source>
</evidence>